<name>A0ACC6QEZ5_9ACTN</name>
<keyword evidence="2" id="KW-1185">Reference proteome</keyword>
<proteinExistence type="predicted"/>
<accession>A0ACC6QEZ5</accession>
<sequence>MLPVCFAAVLLLDLASLLAGWETGHHIAKPLLMPLLAAYAAVRDAPRPLIAALLLGWAGDVLLMAGTDGAFLVGMGAFAAGHCCYLALFGRRRTSPALGLGYGAVLAGAVALLWADLPAGLRVPLVAYSVLLTAMAYRSSALGRTAGAGGALFLLSDMLIATGIAEWPQLPAPDFWIMLTYGAAQYLLTTGALASEHGARGVR</sequence>
<comment type="caution">
    <text evidence="1">The sequence shown here is derived from an EMBL/GenBank/DDBJ whole genome shotgun (WGS) entry which is preliminary data.</text>
</comment>
<evidence type="ECO:0000313" key="1">
    <source>
        <dbReference type="EMBL" id="MEJ8656387.1"/>
    </source>
</evidence>
<evidence type="ECO:0000313" key="2">
    <source>
        <dbReference type="Proteomes" id="UP001375539"/>
    </source>
</evidence>
<reference evidence="1" key="1">
    <citation type="submission" date="2024-03" db="EMBL/GenBank/DDBJ databases">
        <title>Novel Streptomyces species of biotechnological and ecological value are a feature of Machair soil.</title>
        <authorList>
            <person name="Prole J.R."/>
            <person name="Goodfellow M."/>
            <person name="Allenby N."/>
            <person name="Ward A.C."/>
        </authorList>
    </citation>
    <scope>NUCLEOTIDE SEQUENCE</scope>
    <source>
        <strain evidence="1">MS1.AVA.4</strain>
    </source>
</reference>
<organism evidence="1 2">
    <name type="scientific">Streptomyces pratisoli</name>
    <dbReference type="NCBI Taxonomy" id="3139917"/>
    <lineage>
        <taxon>Bacteria</taxon>
        <taxon>Bacillati</taxon>
        <taxon>Actinomycetota</taxon>
        <taxon>Actinomycetes</taxon>
        <taxon>Kitasatosporales</taxon>
        <taxon>Streptomycetaceae</taxon>
        <taxon>Streptomyces</taxon>
    </lineage>
</organism>
<dbReference type="EMBL" id="JBBKAI010000002">
    <property type="protein sequence ID" value="MEJ8656387.1"/>
    <property type="molecule type" value="Genomic_DNA"/>
</dbReference>
<gene>
    <name evidence="1" type="ORF">WKI58_07590</name>
</gene>
<protein>
    <submittedName>
        <fullName evidence="1">Lysoplasmalogenase</fullName>
    </submittedName>
</protein>
<dbReference type="Proteomes" id="UP001375539">
    <property type="component" value="Unassembled WGS sequence"/>
</dbReference>